<organism evidence="4">
    <name type="scientific">Chlamydomonas leiostraca</name>
    <dbReference type="NCBI Taxonomy" id="1034604"/>
    <lineage>
        <taxon>Eukaryota</taxon>
        <taxon>Viridiplantae</taxon>
        <taxon>Chlorophyta</taxon>
        <taxon>core chlorophytes</taxon>
        <taxon>Chlorophyceae</taxon>
        <taxon>CS clade</taxon>
        <taxon>Chlamydomonadales</taxon>
        <taxon>Chlamydomonadaceae</taxon>
        <taxon>Chlamydomonas</taxon>
    </lineage>
</organism>
<evidence type="ECO:0000256" key="2">
    <source>
        <dbReference type="ARBA" id="ARBA00022840"/>
    </source>
</evidence>
<evidence type="ECO:0000313" key="4">
    <source>
        <dbReference type="EMBL" id="CAD8692746.1"/>
    </source>
</evidence>
<dbReference type="GO" id="GO:0005524">
    <property type="term" value="F:ATP binding"/>
    <property type="evidence" value="ECO:0007669"/>
    <property type="project" value="UniProtKB-KW"/>
</dbReference>
<dbReference type="EMBL" id="HBFB01030312">
    <property type="protein sequence ID" value="CAD8692746.1"/>
    <property type="molecule type" value="Transcribed_RNA"/>
</dbReference>
<dbReference type="PANTHER" id="PTHR19375">
    <property type="entry name" value="HEAT SHOCK PROTEIN 70KDA"/>
    <property type="match status" value="1"/>
</dbReference>
<dbReference type="SUPFAM" id="SSF100920">
    <property type="entry name" value="Heat shock protein 70kD (HSP70), peptide-binding domain"/>
    <property type="match status" value="1"/>
</dbReference>
<keyword evidence="1" id="KW-0547">Nucleotide-binding</keyword>
<gene>
    <name evidence="4" type="ORF">CLEI1391_LOCUS16929</name>
</gene>
<dbReference type="Gene3D" id="2.60.34.10">
    <property type="entry name" value="Substrate Binding Domain Of DNAk, Chain A, domain 1"/>
    <property type="match status" value="1"/>
</dbReference>
<dbReference type="AlphaFoldDB" id="A0A7S0S161"/>
<feature type="region of interest" description="Disordered" evidence="3">
    <location>
        <begin position="162"/>
        <end position="191"/>
    </location>
</feature>
<dbReference type="InterPro" id="IPR013126">
    <property type="entry name" value="Hsp_70_fam"/>
</dbReference>
<evidence type="ECO:0000256" key="3">
    <source>
        <dbReference type="SAM" id="MobiDB-lite"/>
    </source>
</evidence>
<dbReference type="Pfam" id="PF00012">
    <property type="entry name" value="HSP70"/>
    <property type="match status" value="1"/>
</dbReference>
<dbReference type="InterPro" id="IPR029047">
    <property type="entry name" value="HSP70_peptide-bd_sf"/>
</dbReference>
<evidence type="ECO:0000256" key="1">
    <source>
        <dbReference type="ARBA" id="ARBA00022741"/>
    </source>
</evidence>
<reference evidence="4" key="1">
    <citation type="submission" date="2021-01" db="EMBL/GenBank/DDBJ databases">
        <authorList>
            <person name="Corre E."/>
            <person name="Pelletier E."/>
            <person name="Niang G."/>
            <person name="Scheremetjew M."/>
            <person name="Finn R."/>
            <person name="Kale V."/>
            <person name="Holt S."/>
            <person name="Cochrane G."/>
            <person name="Meng A."/>
            <person name="Brown T."/>
            <person name="Cohen L."/>
        </authorList>
    </citation>
    <scope>NUCLEOTIDE SEQUENCE</scope>
    <source>
        <strain evidence="4">SAG 11-49</strain>
    </source>
</reference>
<dbReference type="GO" id="GO:0140662">
    <property type="term" value="F:ATP-dependent protein folding chaperone"/>
    <property type="evidence" value="ECO:0007669"/>
    <property type="project" value="InterPro"/>
</dbReference>
<protein>
    <submittedName>
        <fullName evidence="4">Uncharacterized protein</fullName>
    </submittedName>
</protein>
<accession>A0A7S0S161</accession>
<sequence length="409" mass="44989">MTGVPTSTLGNSAGIMSAGTLNKTVGGGGPPNTINMYDTNASRFEALPDGPYEAPNVHDQPTAQDHFNATREIKLINRHGMVVPPSSYTDHYPPKDLPEQADLPEVLTGPTATLPFTAKTEYDDQYFAKPRMARPVDPLTFTPKAQPWLLSETTNQAFYKAPAIGGGTGSPSGTARETRPAMGPPGQMPSIWDTTYRREFIPKDAPGRQPVGEPEPRPAMPWLAGDTTYRDHYVPKDLALQPVLGEGDGMPFPFDGTTEYKAQYVPKEGYPVVPPLTGILSPDGLQLPLPRRSLGVEFWHKGRTNQYFVLIPRTIDLPATAKQVFTTVNDNQEQACILVLYGDDPVASNNLLLGQFDIVNIPPAPKDVPRIEVTFHLDRTNFLTAEARDLDTERHKLWQQRGRIVVIKA</sequence>
<proteinExistence type="predicted"/>
<name>A0A7S0S161_9CHLO</name>
<keyword evidence="2" id="KW-0067">ATP-binding</keyword>